<gene>
    <name evidence="2" type="ORF">CGZ93_15250</name>
</gene>
<protein>
    <submittedName>
        <fullName evidence="2">Uncharacterized protein</fullName>
    </submittedName>
</protein>
<feature type="compositionally biased region" description="Low complexity" evidence="1">
    <location>
        <begin position="56"/>
        <end position="65"/>
    </location>
</feature>
<name>A0A255GR92_9ACTN</name>
<organism evidence="2 3">
    <name type="scientific">Enemella dayhoffiae</name>
    <dbReference type="NCBI Taxonomy" id="2016507"/>
    <lineage>
        <taxon>Bacteria</taxon>
        <taxon>Bacillati</taxon>
        <taxon>Actinomycetota</taxon>
        <taxon>Actinomycetes</taxon>
        <taxon>Propionibacteriales</taxon>
        <taxon>Propionibacteriaceae</taxon>
        <taxon>Enemella</taxon>
    </lineage>
</organism>
<dbReference type="Proteomes" id="UP000216311">
    <property type="component" value="Unassembled WGS sequence"/>
</dbReference>
<evidence type="ECO:0000313" key="2">
    <source>
        <dbReference type="EMBL" id="OYO18347.1"/>
    </source>
</evidence>
<feature type="region of interest" description="Disordered" evidence="1">
    <location>
        <begin position="27"/>
        <end position="65"/>
    </location>
</feature>
<evidence type="ECO:0000256" key="1">
    <source>
        <dbReference type="SAM" id="MobiDB-lite"/>
    </source>
</evidence>
<dbReference type="EMBL" id="NMVQ01000044">
    <property type="protein sequence ID" value="OYO18347.1"/>
    <property type="molecule type" value="Genomic_DNA"/>
</dbReference>
<feature type="compositionally biased region" description="Low complexity" evidence="1">
    <location>
        <begin position="33"/>
        <end position="48"/>
    </location>
</feature>
<reference evidence="2 3" key="1">
    <citation type="submission" date="2017-07" db="EMBL/GenBank/DDBJ databases">
        <title>Draft whole genome sequences of clinical Proprionibacteriaceae strains.</title>
        <authorList>
            <person name="Bernier A.-M."/>
            <person name="Bernard K."/>
            <person name="Domingo M.-C."/>
        </authorList>
    </citation>
    <scope>NUCLEOTIDE SEQUENCE [LARGE SCALE GENOMIC DNA]</scope>
    <source>
        <strain evidence="2 3">NML 130396</strain>
    </source>
</reference>
<comment type="caution">
    <text evidence="2">The sequence shown here is derived from an EMBL/GenBank/DDBJ whole genome shotgun (WGS) entry which is preliminary data.</text>
</comment>
<dbReference type="AlphaFoldDB" id="A0A255GR92"/>
<sequence>MALAATTLLLVVGVLVWFLSGPVKTAPAPAPAPTATSTSRAPSTAAPTGGRPTLVSAPPGAPASGALKDHLDKTYGTFPTARHQGNANQEIALPAGAARGILWFKTSAHWVSIEAVTEDGRDTPLVYSGDGIEGTFAYGVDPDDKKILKLKVETRGGTWQLELRPMSSAPVMGEQASGIGHQVIVSDGPARRARFSQLGTSNFIVQQYFPNDWDLLVNEQDDVEKVEEIGAGPSVIQVESWDMGRWSIVPA</sequence>
<evidence type="ECO:0000313" key="3">
    <source>
        <dbReference type="Proteomes" id="UP000216311"/>
    </source>
</evidence>
<proteinExistence type="predicted"/>
<accession>A0A255GR92</accession>
<keyword evidence="3" id="KW-1185">Reference proteome</keyword>